<keyword evidence="5" id="KW-1185">Reference proteome</keyword>
<dbReference type="SUPFAM" id="SSF55347">
    <property type="entry name" value="Glyceraldehyde-3-phosphate dehydrogenase-like, C-terminal domain"/>
    <property type="match status" value="1"/>
</dbReference>
<dbReference type="InterPro" id="IPR050463">
    <property type="entry name" value="Gfo/Idh/MocA_oxidrdct_glycsds"/>
</dbReference>
<keyword evidence="1" id="KW-0560">Oxidoreductase</keyword>
<dbReference type="RefSeq" id="WP_183398835.1">
    <property type="nucleotide sequence ID" value="NZ_JACIDS010000003.1"/>
</dbReference>
<dbReference type="Gene3D" id="3.40.50.720">
    <property type="entry name" value="NAD(P)-binding Rossmann-like Domain"/>
    <property type="match status" value="1"/>
</dbReference>
<reference evidence="4 5" key="1">
    <citation type="submission" date="2020-08" db="EMBL/GenBank/DDBJ databases">
        <title>Genomic Encyclopedia of Type Strains, Phase IV (KMG-IV): sequencing the most valuable type-strain genomes for metagenomic binning, comparative biology and taxonomic classification.</title>
        <authorList>
            <person name="Goeker M."/>
        </authorList>
    </citation>
    <scope>NUCLEOTIDE SEQUENCE [LARGE SCALE GENOMIC DNA]</scope>
    <source>
        <strain evidence="4 5">DSM 25966</strain>
    </source>
</reference>
<dbReference type="PANTHER" id="PTHR43818:SF11">
    <property type="entry name" value="BCDNA.GH03377"/>
    <property type="match status" value="1"/>
</dbReference>
<dbReference type="Pfam" id="PF01408">
    <property type="entry name" value="GFO_IDH_MocA"/>
    <property type="match status" value="1"/>
</dbReference>
<dbReference type="GO" id="GO:0016491">
    <property type="term" value="F:oxidoreductase activity"/>
    <property type="evidence" value="ECO:0007669"/>
    <property type="project" value="UniProtKB-KW"/>
</dbReference>
<accession>A0A840ALK4</accession>
<dbReference type="InterPro" id="IPR036291">
    <property type="entry name" value="NAD(P)-bd_dom_sf"/>
</dbReference>
<evidence type="ECO:0000259" key="2">
    <source>
        <dbReference type="Pfam" id="PF01408"/>
    </source>
</evidence>
<evidence type="ECO:0000313" key="4">
    <source>
        <dbReference type="EMBL" id="MBB3931170.1"/>
    </source>
</evidence>
<evidence type="ECO:0000313" key="5">
    <source>
        <dbReference type="Proteomes" id="UP000553963"/>
    </source>
</evidence>
<comment type="caution">
    <text evidence="4">The sequence shown here is derived from an EMBL/GenBank/DDBJ whole genome shotgun (WGS) entry which is preliminary data.</text>
</comment>
<organism evidence="4 5">
    <name type="scientific">Kaistia hirudinis</name>
    <dbReference type="NCBI Taxonomy" id="1293440"/>
    <lineage>
        <taxon>Bacteria</taxon>
        <taxon>Pseudomonadati</taxon>
        <taxon>Pseudomonadota</taxon>
        <taxon>Alphaproteobacteria</taxon>
        <taxon>Hyphomicrobiales</taxon>
        <taxon>Kaistiaceae</taxon>
        <taxon>Kaistia</taxon>
    </lineage>
</organism>
<dbReference type="InterPro" id="IPR055170">
    <property type="entry name" value="GFO_IDH_MocA-like_dom"/>
</dbReference>
<name>A0A840ALK4_9HYPH</name>
<dbReference type="Gene3D" id="3.30.360.10">
    <property type="entry name" value="Dihydrodipicolinate Reductase, domain 2"/>
    <property type="match status" value="1"/>
</dbReference>
<dbReference type="Pfam" id="PF22725">
    <property type="entry name" value="GFO_IDH_MocA_C3"/>
    <property type="match status" value="1"/>
</dbReference>
<dbReference type="AlphaFoldDB" id="A0A840ALK4"/>
<dbReference type="GO" id="GO:0000166">
    <property type="term" value="F:nucleotide binding"/>
    <property type="evidence" value="ECO:0007669"/>
    <property type="project" value="InterPro"/>
</dbReference>
<gene>
    <name evidence="4" type="ORF">GGR25_002220</name>
</gene>
<dbReference type="PANTHER" id="PTHR43818">
    <property type="entry name" value="BCDNA.GH03377"/>
    <property type="match status" value="1"/>
</dbReference>
<evidence type="ECO:0000256" key="1">
    <source>
        <dbReference type="ARBA" id="ARBA00023002"/>
    </source>
</evidence>
<feature type="domain" description="Gfo/Idh/MocA-like oxidoreductase N-terminal" evidence="2">
    <location>
        <begin position="1"/>
        <end position="120"/>
    </location>
</feature>
<dbReference type="InterPro" id="IPR000683">
    <property type="entry name" value="Gfo/Idh/MocA-like_OxRdtase_N"/>
</dbReference>
<dbReference type="SUPFAM" id="SSF51735">
    <property type="entry name" value="NAD(P)-binding Rossmann-fold domains"/>
    <property type="match status" value="1"/>
</dbReference>
<proteinExistence type="predicted"/>
<dbReference type="EMBL" id="JACIDS010000003">
    <property type="protein sequence ID" value="MBB3931170.1"/>
    <property type="molecule type" value="Genomic_DNA"/>
</dbReference>
<protein>
    <submittedName>
        <fullName evidence="4">Putative dehydrogenase</fullName>
    </submittedName>
</protein>
<feature type="domain" description="GFO/IDH/MocA-like oxidoreductase" evidence="3">
    <location>
        <begin position="129"/>
        <end position="248"/>
    </location>
</feature>
<sequence length="333" mass="35401">MRVAVAGLGWWGKQIIGALAKSRSFDVVWGIDPAPAPDAMAFLAGLGIPHAFELGVVLADPTVDGVILATPHRLHEEQCLAVLAAGKELFCEKPLTMTAAGATRVLDACACAGKVLGVGHERRYEPAYEMMKQLLDDGALGTPLLFEANISHDLFRSIDPANWRLDPRHAPAGMMTATGIHQTDLCVALLGSPVEVRAQTASLVFAPPATDFVSAALAFRSGARANITLLSSVPYYGRTTLFGDRAWVEVVSEGNVDQGKPTIVTLCRGTGRPREVGVFEPTDTVTANFEAWADAVTGRRPYRFTPDELLGNIQIFEAIVASAAEGGRPIGLA</sequence>
<evidence type="ECO:0000259" key="3">
    <source>
        <dbReference type="Pfam" id="PF22725"/>
    </source>
</evidence>
<dbReference type="Proteomes" id="UP000553963">
    <property type="component" value="Unassembled WGS sequence"/>
</dbReference>